<dbReference type="InterPro" id="IPR051981">
    <property type="entry name" value="Glycosyltransf_32"/>
</dbReference>
<name>A0A8K0KPT8_LADFU</name>
<gene>
    <name evidence="3" type="ORF">J437_LFUL019004</name>
</gene>
<reference evidence="3" key="1">
    <citation type="submission" date="2013-04" db="EMBL/GenBank/DDBJ databases">
        <authorList>
            <person name="Qu J."/>
            <person name="Murali S.C."/>
            <person name="Bandaranaike D."/>
            <person name="Bellair M."/>
            <person name="Blankenburg K."/>
            <person name="Chao H."/>
            <person name="Dinh H."/>
            <person name="Doddapaneni H."/>
            <person name="Downs B."/>
            <person name="Dugan-Rocha S."/>
            <person name="Elkadiri S."/>
            <person name="Gnanaolivu R.D."/>
            <person name="Hernandez B."/>
            <person name="Javaid M."/>
            <person name="Jayaseelan J.C."/>
            <person name="Lee S."/>
            <person name="Li M."/>
            <person name="Ming W."/>
            <person name="Munidasa M."/>
            <person name="Muniz J."/>
            <person name="Nguyen L."/>
            <person name="Ongeri F."/>
            <person name="Osuji N."/>
            <person name="Pu L.-L."/>
            <person name="Puazo M."/>
            <person name="Qu C."/>
            <person name="Quiroz J."/>
            <person name="Raj R."/>
            <person name="Weissenberger G."/>
            <person name="Xin Y."/>
            <person name="Zou X."/>
            <person name="Han Y."/>
            <person name="Richards S."/>
            <person name="Worley K."/>
            <person name="Muzny D."/>
            <person name="Gibbs R."/>
        </authorList>
    </citation>
    <scope>NUCLEOTIDE SEQUENCE</scope>
    <source>
        <strain evidence="3">Sampled in the wild</strain>
    </source>
</reference>
<organism evidence="3 4">
    <name type="scientific">Ladona fulva</name>
    <name type="common">Scarce chaser dragonfly</name>
    <name type="synonym">Libellula fulva</name>
    <dbReference type="NCBI Taxonomy" id="123851"/>
    <lineage>
        <taxon>Eukaryota</taxon>
        <taxon>Metazoa</taxon>
        <taxon>Ecdysozoa</taxon>
        <taxon>Arthropoda</taxon>
        <taxon>Hexapoda</taxon>
        <taxon>Insecta</taxon>
        <taxon>Pterygota</taxon>
        <taxon>Palaeoptera</taxon>
        <taxon>Odonata</taxon>
        <taxon>Epiprocta</taxon>
        <taxon>Anisoptera</taxon>
        <taxon>Libelluloidea</taxon>
        <taxon>Libellulidae</taxon>
        <taxon>Ladona</taxon>
    </lineage>
</organism>
<dbReference type="InterPro" id="IPR029044">
    <property type="entry name" value="Nucleotide-diphossugar_trans"/>
</dbReference>
<dbReference type="PANTHER" id="PTHR12042:SF21">
    <property type="entry name" value="ALPHA1,4-GALACTOSYLTRANSFERASE 1-RELATED"/>
    <property type="match status" value="1"/>
</dbReference>
<dbReference type="GO" id="GO:0016020">
    <property type="term" value="C:membrane"/>
    <property type="evidence" value="ECO:0007669"/>
    <property type="project" value="GOC"/>
</dbReference>
<evidence type="ECO:0000313" key="4">
    <source>
        <dbReference type="Proteomes" id="UP000792457"/>
    </source>
</evidence>
<keyword evidence="2" id="KW-1133">Transmembrane helix</keyword>
<reference evidence="3" key="2">
    <citation type="submission" date="2017-10" db="EMBL/GenBank/DDBJ databases">
        <title>Ladona fulva Genome sequencing and assembly.</title>
        <authorList>
            <person name="Murali S."/>
            <person name="Richards S."/>
            <person name="Bandaranaike D."/>
            <person name="Bellair M."/>
            <person name="Blankenburg K."/>
            <person name="Chao H."/>
            <person name="Dinh H."/>
            <person name="Doddapaneni H."/>
            <person name="Dugan-Rocha S."/>
            <person name="Elkadiri S."/>
            <person name="Gnanaolivu R."/>
            <person name="Hernandez B."/>
            <person name="Skinner E."/>
            <person name="Javaid M."/>
            <person name="Lee S."/>
            <person name="Li M."/>
            <person name="Ming W."/>
            <person name="Munidasa M."/>
            <person name="Muniz J."/>
            <person name="Nguyen L."/>
            <person name="Hughes D."/>
            <person name="Osuji N."/>
            <person name="Pu L.-L."/>
            <person name="Puazo M."/>
            <person name="Qu C."/>
            <person name="Quiroz J."/>
            <person name="Raj R."/>
            <person name="Weissenberger G."/>
            <person name="Xin Y."/>
            <person name="Zou X."/>
            <person name="Han Y."/>
            <person name="Worley K."/>
            <person name="Muzny D."/>
            <person name="Gibbs R."/>
        </authorList>
    </citation>
    <scope>NUCLEOTIDE SEQUENCE</scope>
    <source>
        <strain evidence="3">Sampled in the wild</strain>
    </source>
</reference>
<dbReference type="InterPro" id="IPR007577">
    <property type="entry name" value="GlycoTrfase_DXD_sugar-bd_CS"/>
</dbReference>
<dbReference type="AlphaFoldDB" id="A0A8K0KPT8"/>
<protein>
    <submittedName>
        <fullName evidence="3">Uncharacterized protein</fullName>
    </submittedName>
</protein>
<dbReference type="GO" id="GO:0006688">
    <property type="term" value="P:glycosphingolipid biosynthetic process"/>
    <property type="evidence" value="ECO:0007669"/>
    <property type="project" value="TreeGrafter"/>
</dbReference>
<accession>A0A8K0KPT8</accession>
<keyword evidence="2" id="KW-0812">Transmembrane</keyword>
<evidence type="ECO:0000313" key="3">
    <source>
        <dbReference type="EMBL" id="KAG8239326.1"/>
    </source>
</evidence>
<keyword evidence="4" id="KW-1185">Reference proteome</keyword>
<sequence length="272" mass="30969">MNPHPGRKALRTAQMQWLKLELRRWYENVTGVVAGALLVIPMVYYILPNSTPKEITHGFEEITKVNESTDSEETTEVHENSKLMETTKGDGNPENAEKTTVHENSKIMESAEGDGNPENDFCREFKSKGVFIKRNNRERRPGMLREVSEIAVADGSIFFLETSCAKDLNPRQSCAIESAARAHPEKQIYVLLISPEASEGSEGEYNIGKLKSIYANINVYYIDIFSYTERTKMEKWVENQRLMTSSFKVAHLSDGLRLLTLCKYGGIYLIWM</sequence>
<feature type="transmembrane region" description="Helical" evidence="2">
    <location>
        <begin position="25"/>
        <end position="47"/>
    </location>
</feature>
<dbReference type="Gene3D" id="3.90.550.20">
    <property type="match status" value="1"/>
</dbReference>
<evidence type="ECO:0000256" key="1">
    <source>
        <dbReference type="SAM" id="MobiDB-lite"/>
    </source>
</evidence>
<dbReference type="SUPFAM" id="SSF53448">
    <property type="entry name" value="Nucleotide-diphospho-sugar transferases"/>
    <property type="match status" value="1"/>
</dbReference>
<dbReference type="PANTHER" id="PTHR12042">
    <property type="entry name" value="LACTOSYLCERAMIDE 4-ALPHA-GALACTOSYLTRANSFERASE ALPHA- 1,4-GALACTOSYLTRANSFERASE"/>
    <property type="match status" value="1"/>
</dbReference>
<dbReference type="OrthoDB" id="409543at2759"/>
<dbReference type="Pfam" id="PF04488">
    <property type="entry name" value="Gly_transf_sug"/>
    <property type="match status" value="1"/>
</dbReference>
<feature type="compositionally biased region" description="Basic and acidic residues" evidence="1">
    <location>
        <begin position="75"/>
        <end position="88"/>
    </location>
</feature>
<dbReference type="EMBL" id="KZ309596">
    <property type="protein sequence ID" value="KAG8239326.1"/>
    <property type="molecule type" value="Genomic_DNA"/>
</dbReference>
<dbReference type="Proteomes" id="UP000792457">
    <property type="component" value="Unassembled WGS sequence"/>
</dbReference>
<feature type="region of interest" description="Disordered" evidence="1">
    <location>
        <begin position="66"/>
        <end position="97"/>
    </location>
</feature>
<dbReference type="GO" id="GO:0016758">
    <property type="term" value="F:hexosyltransferase activity"/>
    <property type="evidence" value="ECO:0007669"/>
    <property type="project" value="TreeGrafter"/>
</dbReference>
<evidence type="ECO:0000256" key="2">
    <source>
        <dbReference type="SAM" id="Phobius"/>
    </source>
</evidence>
<proteinExistence type="predicted"/>
<keyword evidence="2" id="KW-0472">Membrane</keyword>
<comment type="caution">
    <text evidence="3">The sequence shown here is derived from an EMBL/GenBank/DDBJ whole genome shotgun (WGS) entry which is preliminary data.</text>
</comment>